<comment type="caution">
    <text evidence="1">The sequence shown here is derived from an EMBL/GenBank/DDBJ whole genome shotgun (WGS) entry which is preliminary data.</text>
</comment>
<proteinExistence type="predicted"/>
<name>A0A4C2A874_EUMVA</name>
<dbReference type="EMBL" id="BGZK01002646">
    <property type="protein sequence ID" value="GBP95523.1"/>
    <property type="molecule type" value="Genomic_DNA"/>
</dbReference>
<sequence length="85" mass="9145">MSSVVINKTAPGRLGPTHAVSFTEVTTDGRARALQSVLKGEPIEGDEGEGLVIEEGIGSDMRGGHCHEKVVTVIEKRSCWRIDGW</sequence>
<evidence type="ECO:0000313" key="1">
    <source>
        <dbReference type="EMBL" id="GBP95523.1"/>
    </source>
</evidence>
<accession>A0A4C2A874</accession>
<keyword evidence="2" id="KW-1185">Reference proteome</keyword>
<organism evidence="1 2">
    <name type="scientific">Eumeta variegata</name>
    <name type="common">Bagworm moth</name>
    <name type="synonym">Eumeta japonica</name>
    <dbReference type="NCBI Taxonomy" id="151549"/>
    <lineage>
        <taxon>Eukaryota</taxon>
        <taxon>Metazoa</taxon>
        <taxon>Ecdysozoa</taxon>
        <taxon>Arthropoda</taxon>
        <taxon>Hexapoda</taxon>
        <taxon>Insecta</taxon>
        <taxon>Pterygota</taxon>
        <taxon>Neoptera</taxon>
        <taxon>Endopterygota</taxon>
        <taxon>Lepidoptera</taxon>
        <taxon>Glossata</taxon>
        <taxon>Ditrysia</taxon>
        <taxon>Tineoidea</taxon>
        <taxon>Psychidae</taxon>
        <taxon>Oiketicinae</taxon>
        <taxon>Eumeta</taxon>
    </lineage>
</organism>
<evidence type="ECO:0000313" key="2">
    <source>
        <dbReference type="Proteomes" id="UP000299102"/>
    </source>
</evidence>
<gene>
    <name evidence="1" type="ORF">EVAR_98020_1</name>
</gene>
<dbReference type="Proteomes" id="UP000299102">
    <property type="component" value="Unassembled WGS sequence"/>
</dbReference>
<protein>
    <submittedName>
        <fullName evidence="1">Uncharacterized protein</fullName>
    </submittedName>
</protein>
<dbReference type="AlphaFoldDB" id="A0A4C2A874"/>
<reference evidence="1 2" key="1">
    <citation type="journal article" date="2019" name="Commun. Biol.">
        <title>The bagworm genome reveals a unique fibroin gene that provides high tensile strength.</title>
        <authorList>
            <person name="Kono N."/>
            <person name="Nakamura H."/>
            <person name="Ohtoshi R."/>
            <person name="Tomita M."/>
            <person name="Numata K."/>
            <person name="Arakawa K."/>
        </authorList>
    </citation>
    <scope>NUCLEOTIDE SEQUENCE [LARGE SCALE GENOMIC DNA]</scope>
</reference>